<proteinExistence type="predicted"/>
<keyword evidence="3" id="KW-1185">Reference proteome</keyword>
<evidence type="ECO:0000313" key="3">
    <source>
        <dbReference type="Proteomes" id="UP000030980"/>
    </source>
</evidence>
<reference evidence="2 3" key="1">
    <citation type="submission" date="2014-11" db="EMBL/GenBank/DDBJ databases">
        <title>Genome sequence of Pseudomonas tuomuerensis JCM 14085.</title>
        <authorList>
            <person name="Shin S.-K."/>
            <person name="Yi H."/>
        </authorList>
    </citation>
    <scope>NUCLEOTIDE SEQUENCE [LARGE SCALE GENOMIC DNA]</scope>
    <source>
        <strain evidence="2 3">JCM 14085</strain>
    </source>
</reference>
<protein>
    <submittedName>
        <fullName evidence="2">Lipoprotein</fullName>
    </submittedName>
</protein>
<dbReference type="InterPro" id="IPR025411">
    <property type="entry name" value="DUF4136"/>
</dbReference>
<dbReference type="EMBL" id="JTAK01000011">
    <property type="protein sequence ID" value="KHO63476.1"/>
    <property type="molecule type" value="Genomic_DNA"/>
</dbReference>
<dbReference type="Proteomes" id="UP000030980">
    <property type="component" value="Unassembled WGS sequence"/>
</dbReference>
<feature type="domain" description="DUF4136" evidence="1">
    <location>
        <begin position="23"/>
        <end position="183"/>
    </location>
</feature>
<organism evidence="2 3">
    <name type="scientific">Pseudomonas flexibilis</name>
    <dbReference type="NCBI Taxonomy" id="706570"/>
    <lineage>
        <taxon>Bacteria</taxon>
        <taxon>Pseudomonadati</taxon>
        <taxon>Pseudomonadota</taxon>
        <taxon>Gammaproteobacteria</taxon>
        <taxon>Pseudomonadales</taxon>
        <taxon>Pseudomonadaceae</taxon>
        <taxon>Pseudomonas</taxon>
    </lineage>
</organism>
<sequence length="186" mass="21424">MPYRLLLIPLLMVLGACQSTMELDYDPTRDFAAYRSWSWQEPAVRYRPDDPVIKSDLTEQRIREAVGQQLEQRGLRQATSGQADLKVQAWFSVERRQDSYTTYYGGMFMGYPSGWWGGPSYAQTNTYDYRVGILQVDLLDGRDGRLVWRGSDEQVLSRGQQSPSERATLIRETAARVLSQYPPRAR</sequence>
<dbReference type="RefSeq" id="WP_027591797.1">
    <property type="nucleotide sequence ID" value="NZ_FMUP01000009.1"/>
</dbReference>
<accession>A0A0B3BQY8</accession>
<keyword evidence="2" id="KW-0449">Lipoprotein</keyword>
<dbReference type="Pfam" id="PF13590">
    <property type="entry name" value="DUF4136"/>
    <property type="match status" value="1"/>
</dbReference>
<dbReference type="AlphaFoldDB" id="A0A0B3BQY8"/>
<name>A0A0B3BQY8_9PSED</name>
<dbReference type="OrthoDB" id="7019059at2"/>
<evidence type="ECO:0000313" key="2">
    <source>
        <dbReference type="EMBL" id="KHO63476.1"/>
    </source>
</evidence>
<dbReference type="Gene3D" id="3.30.160.670">
    <property type="match status" value="1"/>
</dbReference>
<dbReference type="PROSITE" id="PS51257">
    <property type="entry name" value="PROKAR_LIPOPROTEIN"/>
    <property type="match status" value="1"/>
</dbReference>
<comment type="caution">
    <text evidence="2">The sequence shown here is derived from an EMBL/GenBank/DDBJ whole genome shotgun (WGS) entry which is preliminary data.</text>
</comment>
<dbReference type="STRING" id="706570.PT85_16940"/>
<gene>
    <name evidence="2" type="ORF">PT85_16940</name>
</gene>
<evidence type="ECO:0000259" key="1">
    <source>
        <dbReference type="Pfam" id="PF13590"/>
    </source>
</evidence>